<dbReference type="InterPro" id="IPR036770">
    <property type="entry name" value="Ankyrin_rpt-contain_sf"/>
</dbReference>
<feature type="region of interest" description="Disordered" evidence="4">
    <location>
        <begin position="1015"/>
        <end position="1037"/>
    </location>
</feature>
<feature type="compositionally biased region" description="Polar residues" evidence="4">
    <location>
        <begin position="313"/>
        <end position="323"/>
    </location>
</feature>
<evidence type="ECO:0000256" key="4">
    <source>
        <dbReference type="SAM" id="MobiDB-lite"/>
    </source>
</evidence>
<evidence type="ECO:0000256" key="2">
    <source>
        <dbReference type="PROSITE-ProRule" id="PRU00023"/>
    </source>
</evidence>
<dbReference type="InterPro" id="IPR039497">
    <property type="entry name" value="CC144C-like_CC_dom"/>
</dbReference>
<feature type="repeat" description="ANK" evidence="2">
    <location>
        <begin position="146"/>
        <end position="178"/>
    </location>
</feature>
<feature type="compositionally biased region" description="Basic and acidic residues" evidence="4">
    <location>
        <begin position="2210"/>
        <end position="2221"/>
    </location>
</feature>
<dbReference type="Pfam" id="PF12001">
    <property type="entry name" value="DUF3496"/>
    <property type="match status" value="1"/>
</dbReference>
<sequence length="2238" mass="256368">MKKVKKILGLGRKKNGRQSPSRSRVVACASAPGALICSGGDGYNLQSKDLNKLHRAAAEGDLGELRHLLQKHDLNEQDKAGRTPLHFACANGYTDIVTFLVDNKCQLDSCDKEKRSPLMKAVEFQQEFCAIYLLEHGADPNLKDIDNNTALHFAASNSSVSLAKYLLEKKADIEAQNKEGCTPLIVAVAENNREMVEFLLQQKASVHATDKLGRIPLLIAASNKKRDLTHVLLHHGSNVAHRDKSGWSAKDYAMISDDSILKQYVAKYSDYKNREEGSFDGQKVLPILNSPEKDGDTGIILGAPAKNKEVFDNHSSGDSISNSEKTDDDSWLSSEEEELGSSPKKPEKPSLAQLMKVPWDFLKKLDEKDCTFRTEPLGSSQQNKADYEFEECNESLPKPLFQVKTFPHSVHSSPGSFSKCSQRTLHSKQEKPSKDEEGGEQDIANKKSIVCRQSWNISPKAKSTSVEDKDEEEKCTESPWDSEYTSESPRKPTISSLPTSPAKTGIHMHSIIEEPFNGKPGLQQKISKENLVCESPAPVLKKAIIEKQKSDLMEELGLDEADDIEDTSDWDSTSVSLKSSPCVKPADMFMLEDQVSPHQLIETNVTPEISMPVKEDSDTQNIISSKGQQYIEHKTIKEFKSKSKEKCLLNTSNSVEKSTHEKQTDKTKIEYADDENVTEALMHSKEAHNDRNHFDSIHWEEKYEKMWVANEKKEVKENFKSITAELKQMFGEIKVYEKMSSTPSKATLRDGFCGAVEGKEEILLHLQNVKIDIQGKGDIKDVRSAVAERELNTDDWNTNKNPLSNNANGTKVNISEERINNSIIQLKANVGGTRASEKCLEYSLQSHEDITKDTVFKIIVANQPITPNNLYKHISVTKNPSEETEYHFDNSFNSSKGTDIEIGNKAKNHKQVCPQISKKDLDEELEGDVARFKNQVGILHSAFLALEKEKNQLQKEIEEEKIKKELESEGKKIANAETLAVNNDEKIEQKHSISEIQHITAESVFPADKKEAIFPGLKATRKSENKRRNSKQKVSQQLCNNLHQPQDESSLSEASLEERYPAKSVNRKNKLYRTLSITNDLDDLTPSSDSTTEDIESLSSIYKEAIVLIEELSLDCKADSVSLLKIQNIFHGYERLIEHEKGRYTQLLEKVKKFENQRNEWQKNLEDLKDMKSILDHQKVQYESEITNLKFCMKQEEEKRMGADILHEKNQEQLRKKDEQYCTQMEEKQQLELMLRSKEMELKTLTNHLKQVEEERNETQRQLCQEQNARAIQEDILNTHFWRQKELEEESKKVATKHSEIIDNHDHEKELLHRNQILQDELAVLKLELDHIRIQHQEYESKYLEENESLKEKNEELKKELKLNEDALTQTVFQYNGQINVSKTEVAMVASKLEHFKENKERLEIELDSLRSRLSSALQELDRCQVSKSDLERLLQRERDEWLRLKDKLNHDVCTVRETNSVLSQQLGKAESKANSLENELHHATHSLREKNLLLDSIQRDLNQSQCQLKELENAQQVAKDQISKYVIKQESMQERLAQVQSENLLLRQQLEDFQNKGIIKEKAVTDVQDKFSDIFNKLRADTEKQVQMMEERNKELITKCNNLKDQVIKYESEKIDRESTIRQLQQELADSLKKQSMTEASLEVSTRYRIDLEEDKQQFLKEIERMKCKLQDSEVQTIQCERSTHELRHALDIKEREANAASQKLQDLLVASSGTNNAIKQLEEHIQRLEIENARLEATTNQQSNRIEILQKDLQDSVSVHNRLEELITSLQTAKINLEEQLNHQVQKENMLSVTAQDAQNLWEEELKLKSKLGIRLSELDKEKTELISQFENEKKKVKKVLELKRSVEMRLDQEMKRNSELQKEYHGIKKVLKITKKKLKGYESGESSSQISLHGEIKNKYSEIDNEVGKLRKRVDELSRHLEVESTRSTQLESTNCELREQLASMKLFHKNHEKLEKSKLQLEEEVANLKRQVQGNLIDLSQVEQYKREIEERAKQEIRQKLEEVNFFLQTQAASQETLEQIRATSNASLRNQLENRIKELESELAKFKNSHQDSILQKESTHTELERYKGLYSEELKIRKSLGSKLDRANAKLAEANTQLYHERHKNKSLLANSFISGSLSSSPVLETVQMGNLGNNLALNKSLNLGGGFLNTNGTALASKNRVEAYLAKMQMELEKSITKELDQAKAELDAGSVRVSPVGSVDGSSKKSNIDQDQVSKARQQYLDVLKKNYMI</sequence>
<keyword evidence="1 3" id="KW-0175">Coiled coil</keyword>
<evidence type="ECO:0000313" key="8">
    <source>
        <dbReference type="RefSeq" id="XP_034286931.1"/>
    </source>
</evidence>
<feature type="region of interest" description="Disordered" evidence="4">
    <location>
        <begin position="2199"/>
        <end position="2221"/>
    </location>
</feature>
<feature type="coiled-coil region" evidence="3">
    <location>
        <begin position="1308"/>
        <end position="1614"/>
    </location>
</feature>
<dbReference type="KEGG" id="pgut:117673600"/>
<feature type="compositionally biased region" description="Polar residues" evidence="4">
    <location>
        <begin position="412"/>
        <end position="424"/>
    </location>
</feature>
<feature type="compositionally biased region" description="Basic and acidic residues" evidence="4">
    <location>
        <begin position="427"/>
        <end position="436"/>
    </location>
</feature>
<feature type="region of interest" description="Disordered" evidence="4">
    <location>
        <begin position="459"/>
        <end position="503"/>
    </location>
</feature>
<feature type="coiled-coil region" evidence="3">
    <location>
        <begin position="1948"/>
        <end position="2003"/>
    </location>
</feature>
<feature type="region of interest" description="Disordered" evidence="4">
    <location>
        <begin position="1"/>
        <end position="23"/>
    </location>
</feature>
<feature type="compositionally biased region" description="Acidic residues" evidence="4">
    <location>
        <begin position="326"/>
        <end position="339"/>
    </location>
</feature>
<protein>
    <submittedName>
        <fullName evidence="8">Ankyrin repeat domain-containing protein 26 isoform X1</fullName>
    </submittedName>
</protein>
<feature type="coiled-coil region" evidence="3">
    <location>
        <begin position="943"/>
        <end position="970"/>
    </location>
</feature>
<dbReference type="PROSITE" id="PS50088">
    <property type="entry name" value="ANK_REPEAT"/>
    <property type="match status" value="5"/>
</dbReference>
<dbReference type="Pfam" id="PF13637">
    <property type="entry name" value="Ank_4"/>
    <property type="match status" value="1"/>
</dbReference>
<keyword evidence="7" id="KW-1185">Reference proteome</keyword>
<dbReference type="InterPro" id="IPR050657">
    <property type="entry name" value="Ankyrin_repeat_domain"/>
</dbReference>
<keyword evidence="2" id="KW-0040">ANK repeat</keyword>
<feature type="repeat" description="ANK" evidence="2">
    <location>
        <begin position="212"/>
        <end position="244"/>
    </location>
</feature>
<dbReference type="SUPFAM" id="SSF48403">
    <property type="entry name" value="Ankyrin repeat"/>
    <property type="match status" value="1"/>
</dbReference>
<proteinExistence type="predicted"/>
<organism evidence="7 8">
    <name type="scientific">Pantherophis guttatus</name>
    <name type="common">Corn snake</name>
    <name type="synonym">Elaphe guttata</name>
    <dbReference type="NCBI Taxonomy" id="94885"/>
    <lineage>
        <taxon>Eukaryota</taxon>
        <taxon>Metazoa</taxon>
        <taxon>Chordata</taxon>
        <taxon>Craniata</taxon>
        <taxon>Vertebrata</taxon>
        <taxon>Euteleostomi</taxon>
        <taxon>Lepidosauria</taxon>
        <taxon>Squamata</taxon>
        <taxon>Bifurcata</taxon>
        <taxon>Unidentata</taxon>
        <taxon>Episquamata</taxon>
        <taxon>Toxicofera</taxon>
        <taxon>Serpentes</taxon>
        <taxon>Colubroidea</taxon>
        <taxon>Colubridae</taxon>
        <taxon>Colubrinae</taxon>
        <taxon>Pantherophis</taxon>
    </lineage>
</organism>
<dbReference type="OMA" id="QCQMKEV"/>
<dbReference type="PROSITE" id="PS50297">
    <property type="entry name" value="ANK_REP_REGION"/>
    <property type="match status" value="3"/>
</dbReference>
<feature type="compositionally biased region" description="Polar residues" evidence="4">
    <location>
        <begin position="483"/>
        <end position="502"/>
    </location>
</feature>
<dbReference type="PRINTS" id="PR01415">
    <property type="entry name" value="ANKYRIN"/>
</dbReference>
<evidence type="ECO:0000259" key="6">
    <source>
        <dbReference type="Pfam" id="PF14915"/>
    </source>
</evidence>
<dbReference type="Pfam" id="PF12796">
    <property type="entry name" value="Ank_2"/>
    <property type="match status" value="1"/>
</dbReference>
<dbReference type="Pfam" id="PF14915">
    <property type="entry name" value="CCDC144C"/>
    <property type="match status" value="1"/>
</dbReference>
<dbReference type="SMART" id="SM00248">
    <property type="entry name" value="ANK"/>
    <property type="match status" value="6"/>
</dbReference>
<feature type="region of interest" description="Disordered" evidence="4">
    <location>
        <begin position="310"/>
        <end position="352"/>
    </location>
</feature>
<dbReference type="PANTHER" id="PTHR24147">
    <property type="entry name" value="ANKYRIN REPEAT DOMAIN 36-RELATED"/>
    <property type="match status" value="1"/>
</dbReference>
<evidence type="ECO:0000256" key="1">
    <source>
        <dbReference type="ARBA" id="ARBA00023054"/>
    </source>
</evidence>
<feature type="domain" description="DUF3496" evidence="5">
    <location>
        <begin position="2034"/>
        <end position="2148"/>
    </location>
</feature>
<dbReference type="Proteomes" id="UP001652622">
    <property type="component" value="Unplaced"/>
</dbReference>
<dbReference type="InterPro" id="IPR021885">
    <property type="entry name" value="DUF3496"/>
</dbReference>
<gene>
    <name evidence="8" type="primary">ANKRD26</name>
</gene>
<feature type="coiled-coil region" evidence="3">
    <location>
        <begin position="1137"/>
        <end position="1185"/>
    </location>
</feature>
<feature type="repeat" description="ANK" evidence="2">
    <location>
        <begin position="113"/>
        <end position="145"/>
    </location>
</feature>
<feature type="repeat" description="ANK" evidence="2">
    <location>
        <begin position="179"/>
        <end position="211"/>
    </location>
</feature>
<evidence type="ECO:0000259" key="5">
    <source>
        <dbReference type="Pfam" id="PF12001"/>
    </source>
</evidence>
<feature type="region of interest" description="Disordered" evidence="4">
    <location>
        <begin position="412"/>
        <end position="447"/>
    </location>
</feature>
<dbReference type="InterPro" id="IPR002110">
    <property type="entry name" value="Ankyrin_rpt"/>
</dbReference>
<evidence type="ECO:0000256" key="3">
    <source>
        <dbReference type="SAM" id="Coils"/>
    </source>
</evidence>
<name>A0A6P9D438_PANGU</name>
<evidence type="ECO:0000313" key="7">
    <source>
        <dbReference type="Proteomes" id="UP001652622"/>
    </source>
</evidence>
<dbReference type="InParanoid" id="A0A6P9D438"/>
<feature type="repeat" description="ANK" evidence="2">
    <location>
        <begin position="80"/>
        <end position="112"/>
    </location>
</feature>
<accession>A0A6P9D438</accession>
<feature type="coiled-coil region" evidence="3">
    <location>
        <begin position="1650"/>
        <end position="1785"/>
    </location>
</feature>
<feature type="compositionally biased region" description="Basic residues" evidence="4">
    <location>
        <begin position="1"/>
        <end position="16"/>
    </location>
</feature>
<feature type="coiled-coil region" evidence="3">
    <location>
        <begin position="1818"/>
        <end position="1866"/>
    </location>
</feature>
<dbReference type="PANTHER" id="PTHR24147:SF53">
    <property type="entry name" value="ANKYRIN REPEAT DOMAIN 26"/>
    <property type="match status" value="1"/>
</dbReference>
<feature type="coiled-coil region" evidence="3">
    <location>
        <begin position="1228"/>
        <end position="1262"/>
    </location>
</feature>
<reference evidence="8" key="1">
    <citation type="submission" date="2025-08" db="UniProtKB">
        <authorList>
            <consortium name="RefSeq"/>
        </authorList>
    </citation>
    <scope>IDENTIFICATION</scope>
    <source>
        <tissue evidence="8">Blood</tissue>
    </source>
</reference>
<dbReference type="RefSeq" id="XP_034286931.1">
    <property type="nucleotide sequence ID" value="XM_034431040.2"/>
</dbReference>
<feature type="domain" description="CCDC144C-like coiled-coil" evidence="6">
    <location>
        <begin position="1191"/>
        <end position="1670"/>
    </location>
</feature>
<feature type="coiled-coil region" evidence="3">
    <location>
        <begin position="2027"/>
        <end position="2103"/>
    </location>
</feature>
<dbReference type="Gene3D" id="1.25.40.20">
    <property type="entry name" value="Ankyrin repeat-containing domain"/>
    <property type="match status" value="2"/>
</dbReference>